<dbReference type="Pfam" id="PF01566">
    <property type="entry name" value="Nramp"/>
    <property type="match status" value="1"/>
</dbReference>
<dbReference type="Proteomes" id="UP000541444">
    <property type="component" value="Unassembled WGS sequence"/>
</dbReference>
<protein>
    <submittedName>
        <fullName evidence="8">Uncharacterized protein</fullName>
    </submittedName>
</protein>
<keyword evidence="4" id="KW-0812">Transmembrane</keyword>
<evidence type="ECO:0000256" key="2">
    <source>
        <dbReference type="ARBA" id="ARBA00009965"/>
    </source>
</evidence>
<reference evidence="8 9" key="1">
    <citation type="journal article" date="2020" name="IScience">
        <title>Genome Sequencing of the Endangered Kingdonia uniflora (Circaeasteraceae, Ranunculales) Reveals Potential Mechanisms of Evolutionary Specialization.</title>
        <authorList>
            <person name="Sun Y."/>
            <person name="Deng T."/>
            <person name="Zhang A."/>
            <person name="Moore M.J."/>
            <person name="Landis J.B."/>
            <person name="Lin N."/>
            <person name="Zhang H."/>
            <person name="Zhang X."/>
            <person name="Huang J."/>
            <person name="Zhang X."/>
            <person name="Sun H."/>
            <person name="Wang H."/>
        </authorList>
    </citation>
    <scope>NUCLEOTIDE SEQUENCE [LARGE SCALE GENOMIC DNA]</scope>
    <source>
        <strain evidence="8">TB1705</strain>
        <tissue evidence="8">Leaf</tissue>
    </source>
</reference>
<keyword evidence="5" id="KW-1133">Transmembrane helix</keyword>
<evidence type="ECO:0000256" key="7">
    <source>
        <dbReference type="ARBA" id="ARBA00023136"/>
    </source>
</evidence>
<evidence type="ECO:0000256" key="4">
    <source>
        <dbReference type="ARBA" id="ARBA00022692"/>
    </source>
</evidence>
<evidence type="ECO:0000313" key="9">
    <source>
        <dbReference type="Proteomes" id="UP000541444"/>
    </source>
</evidence>
<keyword evidence="7" id="KW-0472">Membrane</keyword>
<name>A0A7J7KYP4_9MAGN</name>
<dbReference type="InterPro" id="IPR001046">
    <property type="entry name" value="NRAMP_fam"/>
</dbReference>
<organism evidence="8 9">
    <name type="scientific">Kingdonia uniflora</name>
    <dbReference type="NCBI Taxonomy" id="39325"/>
    <lineage>
        <taxon>Eukaryota</taxon>
        <taxon>Viridiplantae</taxon>
        <taxon>Streptophyta</taxon>
        <taxon>Embryophyta</taxon>
        <taxon>Tracheophyta</taxon>
        <taxon>Spermatophyta</taxon>
        <taxon>Magnoliopsida</taxon>
        <taxon>Ranunculales</taxon>
        <taxon>Circaeasteraceae</taxon>
        <taxon>Kingdonia</taxon>
    </lineage>
</organism>
<comment type="similarity">
    <text evidence="2">Belongs to the NRAMP (TC 2.A.55) family.</text>
</comment>
<dbReference type="PANTHER" id="PTHR11706">
    <property type="entry name" value="SOLUTE CARRIER PROTEIN FAMILY 11 MEMBER"/>
    <property type="match status" value="1"/>
</dbReference>
<evidence type="ECO:0000256" key="1">
    <source>
        <dbReference type="ARBA" id="ARBA00004141"/>
    </source>
</evidence>
<accession>A0A7J7KYP4</accession>
<keyword evidence="3" id="KW-0813">Transport</keyword>
<dbReference type="AlphaFoldDB" id="A0A7J7KYP4"/>
<dbReference type="OrthoDB" id="409173at2759"/>
<evidence type="ECO:0000256" key="5">
    <source>
        <dbReference type="ARBA" id="ARBA00022989"/>
    </source>
</evidence>
<dbReference type="GO" id="GO:0034755">
    <property type="term" value="P:iron ion transmembrane transport"/>
    <property type="evidence" value="ECO:0007669"/>
    <property type="project" value="TreeGrafter"/>
</dbReference>
<evidence type="ECO:0000256" key="6">
    <source>
        <dbReference type="ARBA" id="ARBA00023065"/>
    </source>
</evidence>
<keyword evidence="9" id="KW-1185">Reference proteome</keyword>
<dbReference type="GO" id="GO:0005886">
    <property type="term" value="C:plasma membrane"/>
    <property type="evidence" value="ECO:0007669"/>
    <property type="project" value="TreeGrafter"/>
</dbReference>
<gene>
    <name evidence="8" type="ORF">GIB67_015310</name>
</gene>
<dbReference type="EMBL" id="JACGCM010002784">
    <property type="protein sequence ID" value="KAF6135457.1"/>
    <property type="molecule type" value="Genomic_DNA"/>
</dbReference>
<proteinExistence type="inferred from homology"/>
<sequence length="216" mass="23062">MGNIYVFETAPQSEVNGYSRHVRVHVRGPIDGLTGIDRGNKNCQLSLGNDDSEARVDLNGESSGDGLTALVGLIQGGRNGVYGEQERGFNPDSQSQFTGAAVAGPSTCGIAVQMLEHNLFLHSAIVLARKIPQSVSGINSACRYFLIERGFALLVAFLINVAVISVSGDVCLSDNLTSENKNRCSNLNLNSATFLLKNDLRRSSSTIYAIALLASR</sequence>
<dbReference type="GO" id="GO:0015086">
    <property type="term" value="F:cadmium ion transmembrane transporter activity"/>
    <property type="evidence" value="ECO:0007669"/>
    <property type="project" value="TreeGrafter"/>
</dbReference>
<keyword evidence="6" id="KW-0406">Ion transport</keyword>
<evidence type="ECO:0000256" key="3">
    <source>
        <dbReference type="ARBA" id="ARBA00022448"/>
    </source>
</evidence>
<comment type="subcellular location">
    <subcellularLocation>
        <location evidence="1">Membrane</location>
        <topology evidence="1">Multi-pass membrane protein</topology>
    </subcellularLocation>
</comment>
<dbReference type="GO" id="GO:0005384">
    <property type="term" value="F:manganese ion transmembrane transporter activity"/>
    <property type="evidence" value="ECO:0007669"/>
    <property type="project" value="TreeGrafter"/>
</dbReference>
<evidence type="ECO:0000313" key="8">
    <source>
        <dbReference type="EMBL" id="KAF6135457.1"/>
    </source>
</evidence>
<dbReference type="PANTHER" id="PTHR11706:SF77">
    <property type="entry name" value="METAL TRANSPORTER NRAMP5"/>
    <property type="match status" value="1"/>
</dbReference>
<comment type="caution">
    <text evidence="8">The sequence shown here is derived from an EMBL/GenBank/DDBJ whole genome shotgun (WGS) entry which is preliminary data.</text>
</comment>